<dbReference type="AlphaFoldDB" id="A0A7S1QL39"/>
<feature type="compositionally biased region" description="Low complexity" evidence="1">
    <location>
        <begin position="1"/>
        <end position="13"/>
    </location>
</feature>
<protein>
    <submittedName>
        <fullName evidence="2">Uncharacterized protein</fullName>
    </submittedName>
</protein>
<reference evidence="2" key="1">
    <citation type="submission" date="2021-01" db="EMBL/GenBank/DDBJ databases">
        <authorList>
            <person name="Corre E."/>
            <person name="Pelletier E."/>
            <person name="Niang G."/>
            <person name="Scheremetjew M."/>
            <person name="Finn R."/>
            <person name="Kale V."/>
            <person name="Holt S."/>
            <person name="Cochrane G."/>
            <person name="Meng A."/>
            <person name="Brown T."/>
            <person name="Cohen L."/>
        </authorList>
    </citation>
    <scope>NUCLEOTIDE SEQUENCE</scope>
    <source>
        <strain evidence="2">OF101</strain>
    </source>
</reference>
<name>A0A7S1QL39_ALECA</name>
<proteinExistence type="predicted"/>
<accession>A0A7S1QL39</accession>
<sequence length="101" mass="10498">MESRAAAASIAVAQRGEERAGGTGGRFTEAQVSKAVSEGAAAVRSRKEACQRGLPASARARGRGRRAAAWPDGEPSVFELALLALGSQSYSAMMEFAERGK</sequence>
<dbReference type="EMBL" id="HBGE01045425">
    <property type="protein sequence ID" value="CAD9141968.1"/>
    <property type="molecule type" value="Transcribed_RNA"/>
</dbReference>
<evidence type="ECO:0000256" key="1">
    <source>
        <dbReference type="SAM" id="MobiDB-lite"/>
    </source>
</evidence>
<feature type="region of interest" description="Disordered" evidence="1">
    <location>
        <begin position="1"/>
        <end position="26"/>
    </location>
</feature>
<evidence type="ECO:0000313" key="2">
    <source>
        <dbReference type="EMBL" id="CAD9141968.1"/>
    </source>
</evidence>
<organism evidence="2">
    <name type="scientific">Alexandrium catenella</name>
    <name type="common">Red tide dinoflagellate</name>
    <name type="synonym">Gonyaulax catenella</name>
    <dbReference type="NCBI Taxonomy" id="2925"/>
    <lineage>
        <taxon>Eukaryota</taxon>
        <taxon>Sar</taxon>
        <taxon>Alveolata</taxon>
        <taxon>Dinophyceae</taxon>
        <taxon>Gonyaulacales</taxon>
        <taxon>Pyrocystaceae</taxon>
        <taxon>Alexandrium</taxon>
    </lineage>
</organism>
<gene>
    <name evidence="2" type="ORF">ACAT0790_LOCUS27408</name>
</gene>